<accession>A0A8T1INU1</accession>
<protein>
    <submittedName>
        <fullName evidence="1">Uncharacterized protein</fullName>
    </submittedName>
</protein>
<dbReference type="Proteomes" id="UP000760860">
    <property type="component" value="Unassembled WGS sequence"/>
</dbReference>
<comment type="caution">
    <text evidence="1">The sequence shown here is derived from an EMBL/GenBank/DDBJ whole genome shotgun (WGS) entry which is preliminary data.</text>
</comment>
<reference evidence="1" key="1">
    <citation type="submission" date="2018-05" db="EMBL/GenBank/DDBJ databases">
        <title>Effector identification in a new, highly contiguous assembly of the strawberry crown rot pathogen Phytophthora cactorum.</title>
        <authorList>
            <person name="Armitage A.D."/>
            <person name="Nellist C.F."/>
            <person name="Bates H."/>
            <person name="Vickerstaff R.J."/>
            <person name="Harrison R.J."/>
        </authorList>
    </citation>
    <scope>NUCLEOTIDE SEQUENCE</scope>
    <source>
        <strain evidence="1">P421</strain>
    </source>
</reference>
<organism evidence="1 2">
    <name type="scientific">Phytophthora cactorum</name>
    <dbReference type="NCBI Taxonomy" id="29920"/>
    <lineage>
        <taxon>Eukaryota</taxon>
        <taxon>Sar</taxon>
        <taxon>Stramenopiles</taxon>
        <taxon>Oomycota</taxon>
        <taxon>Peronosporomycetes</taxon>
        <taxon>Peronosporales</taxon>
        <taxon>Peronosporaceae</taxon>
        <taxon>Phytophthora</taxon>
    </lineage>
</organism>
<sequence>MLVFIYPSMDDKGSQQISALSISGVPPTQDTRRHVKRQDVASLSLGVVEDARRIRMSEETPTSTRIWAQTECWRISSSPPASVCMVVALWTVGDVKPRMLHALVVEVHASGECQRALQHLEKDVINEERQATPLMPEPTPGVQYEFFAD</sequence>
<evidence type="ECO:0000313" key="1">
    <source>
        <dbReference type="EMBL" id="KAG3226369.1"/>
    </source>
</evidence>
<proteinExistence type="predicted"/>
<name>A0A8T1INU1_9STRA</name>
<evidence type="ECO:0000313" key="2">
    <source>
        <dbReference type="Proteomes" id="UP000760860"/>
    </source>
</evidence>
<gene>
    <name evidence="1" type="ORF">PC129_g3044</name>
</gene>
<dbReference type="EMBL" id="RCMV01000059">
    <property type="protein sequence ID" value="KAG3226369.1"/>
    <property type="molecule type" value="Genomic_DNA"/>
</dbReference>
<dbReference type="AlphaFoldDB" id="A0A8T1INU1"/>